<keyword evidence="5 6" id="KW-0472">Membrane</keyword>
<proteinExistence type="inferred from homology"/>
<evidence type="ECO:0000313" key="9">
    <source>
        <dbReference type="Proteomes" id="UP000092839"/>
    </source>
</evidence>
<keyword evidence="3 6" id="KW-0812">Transmembrane</keyword>
<dbReference type="InterPro" id="IPR000620">
    <property type="entry name" value="EamA_dom"/>
</dbReference>
<dbReference type="AlphaFoldDB" id="A0A1B1U8N3"/>
<name>A0A1B1U8N3_9BRAD</name>
<feature type="transmembrane region" description="Helical" evidence="6">
    <location>
        <begin position="193"/>
        <end position="216"/>
    </location>
</feature>
<dbReference type="PANTHER" id="PTHR32322:SF2">
    <property type="entry name" value="EAMA DOMAIN-CONTAINING PROTEIN"/>
    <property type="match status" value="1"/>
</dbReference>
<evidence type="ECO:0000256" key="4">
    <source>
        <dbReference type="ARBA" id="ARBA00022989"/>
    </source>
</evidence>
<protein>
    <recommendedName>
        <fullName evidence="7">EamA domain-containing protein</fullName>
    </recommendedName>
</protein>
<dbReference type="KEGG" id="bic:LMTR13_01395"/>
<evidence type="ECO:0000256" key="6">
    <source>
        <dbReference type="SAM" id="Phobius"/>
    </source>
</evidence>
<evidence type="ECO:0000259" key="7">
    <source>
        <dbReference type="Pfam" id="PF00892"/>
    </source>
</evidence>
<evidence type="ECO:0000256" key="3">
    <source>
        <dbReference type="ARBA" id="ARBA00022692"/>
    </source>
</evidence>
<feature type="transmembrane region" description="Helical" evidence="6">
    <location>
        <begin position="46"/>
        <end position="68"/>
    </location>
</feature>
<dbReference type="GO" id="GO:0016020">
    <property type="term" value="C:membrane"/>
    <property type="evidence" value="ECO:0007669"/>
    <property type="project" value="UniProtKB-SubCell"/>
</dbReference>
<dbReference type="InterPro" id="IPR037185">
    <property type="entry name" value="EmrE-like"/>
</dbReference>
<keyword evidence="9" id="KW-1185">Reference proteome</keyword>
<feature type="transmembrane region" description="Helical" evidence="6">
    <location>
        <begin position="260"/>
        <end position="277"/>
    </location>
</feature>
<feature type="transmembrane region" description="Helical" evidence="6">
    <location>
        <begin position="162"/>
        <end position="181"/>
    </location>
</feature>
<dbReference type="PANTHER" id="PTHR32322">
    <property type="entry name" value="INNER MEMBRANE TRANSPORTER"/>
    <property type="match status" value="1"/>
</dbReference>
<evidence type="ECO:0000256" key="5">
    <source>
        <dbReference type="ARBA" id="ARBA00023136"/>
    </source>
</evidence>
<feature type="domain" description="EamA" evidence="7">
    <location>
        <begin position="17"/>
        <end position="151"/>
    </location>
</feature>
<feature type="transmembrane region" description="Helical" evidence="6">
    <location>
        <begin position="228"/>
        <end position="248"/>
    </location>
</feature>
<dbReference type="EMBL" id="CP016428">
    <property type="protein sequence ID" value="ANV99045.1"/>
    <property type="molecule type" value="Genomic_DNA"/>
</dbReference>
<feature type="transmembrane region" description="Helical" evidence="6">
    <location>
        <begin position="80"/>
        <end position="100"/>
    </location>
</feature>
<evidence type="ECO:0000256" key="1">
    <source>
        <dbReference type="ARBA" id="ARBA00004141"/>
    </source>
</evidence>
<dbReference type="InterPro" id="IPR050638">
    <property type="entry name" value="AA-Vitamin_Transporters"/>
</dbReference>
<dbReference type="STRING" id="1274631.LMTR13_01395"/>
<comment type="similarity">
    <text evidence="2">Belongs to the EamA transporter family.</text>
</comment>
<feature type="transmembrane region" description="Helical" evidence="6">
    <location>
        <begin position="137"/>
        <end position="156"/>
    </location>
</feature>
<feature type="transmembrane region" description="Helical" evidence="6">
    <location>
        <begin position="106"/>
        <end position="125"/>
    </location>
</feature>
<dbReference type="Proteomes" id="UP000092839">
    <property type="component" value="Chromosome"/>
</dbReference>
<gene>
    <name evidence="8" type="ORF">LMTR13_01395</name>
</gene>
<dbReference type="Pfam" id="PF00892">
    <property type="entry name" value="EamA"/>
    <property type="match status" value="2"/>
</dbReference>
<evidence type="ECO:0000313" key="8">
    <source>
        <dbReference type="EMBL" id="ANV99045.1"/>
    </source>
</evidence>
<feature type="domain" description="EamA" evidence="7">
    <location>
        <begin position="164"/>
        <end position="299"/>
    </location>
</feature>
<sequence>MSEPTKERAKNSAQEVLGLLGFLLVATAQVSNMILARGVAGSVPPFSIAFFRWSIVALGLLPAIVMALRESPGLSRKDGLGIALAGFLGMFICGGPVYVAGITTSAINIALIMALSPLVVLLLSFVSGRETIDQRKIVGMLVALAGALLIITKGQAGIGTGLSPGDLLALLAMLGWAGYTLMQNRVGQGVSFLARIGLFATAGALFTLPFAIHEIWSAPAAAFSGRAALVYLFAGLVPGLFAYSAYAYLGSMFGAVSTSLSLYLGPIVSAVLSIIFLGEAPTAIHLIGGALSLGGMWLCLRAKQSGPSP</sequence>
<accession>A0A1B1U8N3</accession>
<evidence type="ECO:0000256" key="2">
    <source>
        <dbReference type="ARBA" id="ARBA00007362"/>
    </source>
</evidence>
<keyword evidence="4 6" id="KW-1133">Transmembrane helix</keyword>
<organism evidence="8 9">
    <name type="scientific">Bradyrhizobium icense</name>
    <dbReference type="NCBI Taxonomy" id="1274631"/>
    <lineage>
        <taxon>Bacteria</taxon>
        <taxon>Pseudomonadati</taxon>
        <taxon>Pseudomonadota</taxon>
        <taxon>Alphaproteobacteria</taxon>
        <taxon>Hyphomicrobiales</taxon>
        <taxon>Nitrobacteraceae</taxon>
        <taxon>Bradyrhizobium</taxon>
    </lineage>
</organism>
<reference evidence="8 9" key="1">
    <citation type="submission" date="2016-07" db="EMBL/GenBank/DDBJ databases">
        <title>Complete genome sequence of Bradyrhizobium icense LMTR 13T, a potential inoculant strain isolated from lima bean (Phaseolus lunatus) in Peru.</title>
        <authorList>
            <person name="Ormeno-Orrillo E."/>
            <person name="Duran D."/>
            <person name="Rogel M.A."/>
            <person name="Rey L."/>
            <person name="Imperial J."/>
            <person name="Ruiz-Argueso T."/>
            <person name="Martinez-Romero E."/>
        </authorList>
    </citation>
    <scope>NUCLEOTIDE SEQUENCE [LARGE SCALE GENOMIC DNA]</scope>
    <source>
        <strain evidence="8 9">LMTR 13</strain>
    </source>
</reference>
<dbReference type="RefSeq" id="WP_065726366.1">
    <property type="nucleotide sequence ID" value="NZ_CP016428.1"/>
</dbReference>
<feature type="transmembrane region" description="Helical" evidence="6">
    <location>
        <begin position="283"/>
        <end position="300"/>
    </location>
</feature>
<comment type="subcellular location">
    <subcellularLocation>
        <location evidence="1">Membrane</location>
        <topology evidence="1">Multi-pass membrane protein</topology>
    </subcellularLocation>
</comment>
<dbReference type="SUPFAM" id="SSF103481">
    <property type="entry name" value="Multidrug resistance efflux transporter EmrE"/>
    <property type="match status" value="2"/>
</dbReference>